<sequence length="98" mass="10907">MFAEHGEAEIDGDSIISVVPLFGWDPFALTFLGVRQVDKSENSKGVEDKKEPHGCLILVILAIPLFLLFIYLFGVDIGRFLFNLNSANNIVLEKKKAI</sequence>
<proteinExistence type="predicted"/>
<feature type="transmembrane region" description="Helical" evidence="1">
    <location>
        <begin position="15"/>
        <end position="34"/>
    </location>
</feature>
<reference evidence="2 3" key="1">
    <citation type="submission" date="2017-05" db="EMBL/GenBank/DDBJ databases">
        <title>Genomic insights into alkan degradation activity of Oleiphilus messinensis.</title>
        <authorList>
            <person name="Kozyavkin S.A."/>
            <person name="Slesarev A.I."/>
            <person name="Golyshin P.N."/>
            <person name="Korzhenkov A."/>
            <person name="Golyshina O.N."/>
            <person name="Toshchakov S.V."/>
        </authorList>
    </citation>
    <scope>NUCLEOTIDE SEQUENCE [LARGE SCALE GENOMIC DNA]</scope>
    <source>
        <strain evidence="2 3">ME102</strain>
    </source>
</reference>
<dbReference type="Proteomes" id="UP000196027">
    <property type="component" value="Chromosome"/>
</dbReference>
<keyword evidence="1" id="KW-1133">Transmembrane helix</keyword>
<dbReference type="AlphaFoldDB" id="A0A1Y0ICD0"/>
<accession>A0A1Y0ICD0</accession>
<evidence type="ECO:0000256" key="1">
    <source>
        <dbReference type="SAM" id="Phobius"/>
    </source>
</evidence>
<protein>
    <submittedName>
        <fullName evidence="2">Uncharacterized protein</fullName>
    </submittedName>
</protein>
<name>A0A1Y0ICD0_9GAMM</name>
<evidence type="ECO:0000313" key="3">
    <source>
        <dbReference type="Proteomes" id="UP000196027"/>
    </source>
</evidence>
<dbReference type="EMBL" id="CP021425">
    <property type="protein sequence ID" value="ARU57910.1"/>
    <property type="molecule type" value="Genomic_DNA"/>
</dbReference>
<keyword evidence="1" id="KW-0812">Transmembrane</keyword>
<evidence type="ECO:0000313" key="2">
    <source>
        <dbReference type="EMBL" id="ARU57910.1"/>
    </source>
</evidence>
<keyword evidence="3" id="KW-1185">Reference proteome</keyword>
<feature type="transmembrane region" description="Helical" evidence="1">
    <location>
        <begin position="55"/>
        <end position="74"/>
    </location>
</feature>
<dbReference type="RefSeq" id="WP_087462753.1">
    <property type="nucleotide sequence ID" value="NZ_CP021425.1"/>
</dbReference>
<gene>
    <name evidence="2" type="ORF">OLMES_3890</name>
</gene>
<organism evidence="2 3">
    <name type="scientific">Oleiphilus messinensis</name>
    <dbReference type="NCBI Taxonomy" id="141451"/>
    <lineage>
        <taxon>Bacteria</taxon>
        <taxon>Pseudomonadati</taxon>
        <taxon>Pseudomonadota</taxon>
        <taxon>Gammaproteobacteria</taxon>
        <taxon>Oceanospirillales</taxon>
        <taxon>Oleiphilaceae</taxon>
        <taxon>Oleiphilus</taxon>
    </lineage>
</organism>
<keyword evidence="1" id="KW-0472">Membrane</keyword>
<dbReference type="KEGG" id="ome:OLMES_3890"/>